<evidence type="ECO:0000313" key="3">
    <source>
        <dbReference type="Proteomes" id="UP000437824"/>
    </source>
</evidence>
<evidence type="ECO:0000313" key="2">
    <source>
        <dbReference type="EMBL" id="MTD62812.1"/>
    </source>
</evidence>
<feature type="region of interest" description="Disordered" evidence="1">
    <location>
        <begin position="1"/>
        <end position="26"/>
    </location>
</feature>
<comment type="caution">
    <text evidence="2">The sequence shown here is derived from an EMBL/GenBank/DDBJ whole genome shotgun (WGS) entry which is preliminary data.</text>
</comment>
<sequence>MSVGKGSIQRAASAEAKKTTTRKKAVKTTVLTPQNSEELEKAFVTKKQEEPVKGPVHINEELPVYLL</sequence>
<accession>A0A844GNR3</accession>
<organism evidence="2 3">
    <name type="scientific">Blautia luti DSM 14534 = JCM 17040</name>
    <dbReference type="NCBI Taxonomy" id="649762"/>
    <lineage>
        <taxon>Bacteria</taxon>
        <taxon>Bacillati</taxon>
        <taxon>Bacillota</taxon>
        <taxon>Clostridia</taxon>
        <taxon>Lachnospirales</taxon>
        <taxon>Lachnospiraceae</taxon>
        <taxon>Blautia</taxon>
    </lineage>
</organism>
<reference evidence="2 3" key="1">
    <citation type="submission" date="2019-11" db="EMBL/GenBank/DDBJ databases">
        <title>Draft genome sequence of Blautia luti DSM 14534T, isolated from human stool.</title>
        <authorList>
            <person name="Ortiz R."/>
            <person name="Melis-Arcos F."/>
            <person name="Covarrubias P."/>
            <person name="Cardenas J.P."/>
            <person name="Perez-Donoso J."/>
            <person name="Almonacid D."/>
        </authorList>
    </citation>
    <scope>NUCLEOTIDE SEQUENCE [LARGE SCALE GENOMIC DNA]</scope>
    <source>
        <strain evidence="2 3">DSM 14534</strain>
    </source>
</reference>
<name>A0A844GNR3_9FIRM</name>
<dbReference type="EMBL" id="WMBC01000021">
    <property type="protein sequence ID" value="MTD62812.1"/>
    <property type="molecule type" value="Genomic_DNA"/>
</dbReference>
<protein>
    <submittedName>
        <fullName evidence="2">Uncharacterized protein</fullName>
    </submittedName>
</protein>
<dbReference type="Proteomes" id="UP000437824">
    <property type="component" value="Unassembled WGS sequence"/>
</dbReference>
<evidence type="ECO:0000256" key="1">
    <source>
        <dbReference type="SAM" id="MobiDB-lite"/>
    </source>
</evidence>
<gene>
    <name evidence="2" type="ORF">GKZ57_16660</name>
</gene>
<dbReference type="AlphaFoldDB" id="A0A844GNR3"/>
<dbReference type="RefSeq" id="WP_154781041.1">
    <property type="nucleotide sequence ID" value="NZ_WMBC01000021.1"/>
</dbReference>
<proteinExistence type="predicted"/>